<organism evidence="1 2">
    <name type="scientific">Gluconacetobacter sacchari</name>
    <dbReference type="NCBI Taxonomy" id="92759"/>
    <lineage>
        <taxon>Bacteria</taxon>
        <taxon>Pseudomonadati</taxon>
        <taxon>Pseudomonadota</taxon>
        <taxon>Alphaproteobacteria</taxon>
        <taxon>Acetobacterales</taxon>
        <taxon>Acetobacteraceae</taxon>
        <taxon>Gluconacetobacter</taxon>
    </lineage>
</organism>
<dbReference type="AlphaFoldDB" id="A0A7W4IHC4"/>
<comment type="caution">
    <text evidence="1">The sequence shown here is derived from an EMBL/GenBank/DDBJ whole genome shotgun (WGS) entry which is preliminary data.</text>
</comment>
<reference evidence="1 2" key="1">
    <citation type="submission" date="2020-04" db="EMBL/GenBank/DDBJ databases">
        <title>Description of novel Gluconacetobacter.</title>
        <authorList>
            <person name="Sombolestani A."/>
        </authorList>
    </citation>
    <scope>NUCLEOTIDE SEQUENCE [LARGE SCALE GENOMIC DNA]</scope>
    <source>
        <strain evidence="1 2">LMG 19747</strain>
    </source>
</reference>
<evidence type="ECO:0000313" key="1">
    <source>
        <dbReference type="EMBL" id="MBB2162817.1"/>
    </source>
</evidence>
<dbReference type="RefSeq" id="WP_182999631.1">
    <property type="nucleotide sequence ID" value="NZ_JABEQJ010000060.1"/>
</dbReference>
<evidence type="ECO:0000313" key="2">
    <source>
        <dbReference type="Proteomes" id="UP000589085"/>
    </source>
</evidence>
<sequence>MAITWAGIKASIVTLTAYRFCSSKKREALEPSTWSVRLSQRITELDAIPGMPAGMPKTNVDTISENASRAKCVVNISSEHVPGFCLGGSNAYLNAYDLVRLGKNPKAVSQTRARVDQVLAGLVGRPAKDIYFVAAELNGTGIRFYGDICLVLKATKALAQSVILESNSYDLVRAPKSAMTPTEEELQREAQHMSGHWGADLSAVAAIKIFAYRQSQRRLTTGQVSDGLLDDEDYIEVLRIGSFSVKDVKEARLSAAGVAQDGRIDERLRSGPIPDAASLKWRHQRRQAERSLVHNGVPVRVVSTTSRTRS</sequence>
<dbReference type="EMBL" id="JABEQJ010000060">
    <property type="protein sequence ID" value="MBB2162817.1"/>
    <property type="molecule type" value="Genomic_DNA"/>
</dbReference>
<gene>
    <name evidence="1" type="ORF">HLH48_22265</name>
</gene>
<proteinExistence type="predicted"/>
<protein>
    <submittedName>
        <fullName evidence="1">Uncharacterized protein</fullName>
    </submittedName>
</protein>
<name>A0A7W4IHC4_9PROT</name>
<accession>A0A7W4IHC4</accession>
<dbReference type="Proteomes" id="UP000589085">
    <property type="component" value="Unassembled WGS sequence"/>
</dbReference>